<organism evidence="1">
    <name type="scientific">Paraprevotella clara</name>
    <dbReference type="NCBI Taxonomy" id="454154"/>
    <lineage>
        <taxon>Bacteria</taxon>
        <taxon>Pseudomonadati</taxon>
        <taxon>Bacteroidota</taxon>
        <taxon>Bacteroidia</taxon>
        <taxon>Bacteroidales</taxon>
        <taxon>Prevotellaceae</taxon>
        <taxon>Paraprevotella</taxon>
    </lineage>
</organism>
<sequence>MQIRFFFIIILSYLFSTDIGARNRRTCIVDTLSMNAVVQRYTALLNALVWETSNLQTDSTVRFTPYYFRLFAPGTLYDAPMKQEFGVKWNFTLPGREKNVPSLLDYRDKDRLVLEEENRMLMQAYVRTPWLIQTTEDDLEKAGGLQKEVLPELPAVTHLVENEINVDLTQDVDTIRLKVRRPNFWKFKGDYSFQFTQNYYSENWYQGGDNNYTMLALATMEANFNNKQKIQWDNKLEMRLGFQTSKTDEKHKLKTNDDLLRLTTKIGYKATKHWFYTLQVQAYTQFYPSFKANSDEVSSDFLSPFNLVVSLGMDYKLELKRFKGSANLSPVAYNFRSVERRSLFGNFGLESGRSMYNNFGPNITVNYSWEIWKNIKWDARIYWFSNLETTDIEWENTFTFTINRFLNSKLFLYPRIDDSSENYRNEDKKFSYLMFKEWFSLGINYSF</sequence>
<name>A0A6N2YPX8_9BACT</name>
<dbReference type="AlphaFoldDB" id="A0A6N2YPX8"/>
<proteinExistence type="predicted"/>
<evidence type="ECO:0000313" key="1">
    <source>
        <dbReference type="EMBL" id="VYT69045.1"/>
    </source>
</evidence>
<dbReference type="EMBL" id="CACRUT010000004">
    <property type="protein sequence ID" value="VYT69045.1"/>
    <property type="molecule type" value="Genomic_DNA"/>
</dbReference>
<accession>A0A6N2YPX8</accession>
<protein>
    <recommendedName>
        <fullName evidence="2">DUF3078 domain-containing protein</fullName>
    </recommendedName>
</protein>
<gene>
    <name evidence="1" type="ORF">PCLFYP37_00877</name>
</gene>
<dbReference type="InterPro" id="IPR021428">
    <property type="entry name" value="DUF3078"/>
</dbReference>
<reference evidence="1" key="1">
    <citation type="submission" date="2019-11" db="EMBL/GenBank/DDBJ databases">
        <authorList>
            <person name="Feng L."/>
        </authorList>
    </citation>
    <scope>NUCLEOTIDE SEQUENCE</scope>
    <source>
        <strain evidence="1">PclaraLFYP37</strain>
    </source>
</reference>
<dbReference type="Pfam" id="PF11276">
    <property type="entry name" value="DUF3078"/>
    <property type="match status" value="1"/>
</dbReference>
<dbReference type="RefSeq" id="WP_288607772.1">
    <property type="nucleotide sequence ID" value="NZ_CACRUT010000004.1"/>
</dbReference>
<evidence type="ECO:0008006" key="2">
    <source>
        <dbReference type="Google" id="ProtNLM"/>
    </source>
</evidence>